<dbReference type="GO" id="GO:0005886">
    <property type="term" value="C:plasma membrane"/>
    <property type="evidence" value="ECO:0007669"/>
    <property type="project" value="TreeGrafter"/>
</dbReference>
<dbReference type="Pfam" id="PF11970">
    <property type="entry name" value="GPR_Gpa2_C"/>
    <property type="match status" value="1"/>
</dbReference>
<evidence type="ECO:0000256" key="1">
    <source>
        <dbReference type="ARBA" id="ARBA00004141"/>
    </source>
</evidence>
<evidence type="ECO:0000256" key="3">
    <source>
        <dbReference type="ARBA" id="ARBA00022989"/>
    </source>
</evidence>
<dbReference type="Pfam" id="PF05462">
    <property type="entry name" value="Dicty_CAR"/>
    <property type="match status" value="1"/>
</dbReference>
<dbReference type="GO" id="GO:0004930">
    <property type="term" value="F:G protein-coupled receptor activity"/>
    <property type="evidence" value="ECO:0007669"/>
    <property type="project" value="TreeGrafter"/>
</dbReference>
<organism evidence="9 10">
    <name type="scientific">Fusarium kuroshium</name>
    <dbReference type="NCBI Taxonomy" id="2010991"/>
    <lineage>
        <taxon>Eukaryota</taxon>
        <taxon>Fungi</taxon>
        <taxon>Dikarya</taxon>
        <taxon>Ascomycota</taxon>
        <taxon>Pezizomycotina</taxon>
        <taxon>Sordariomycetes</taxon>
        <taxon>Hypocreomycetidae</taxon>
        <taxon>Hypocreales</taxon>
        <taxon>Nectriaceae</taxon>
        <taxon>Fusarium</taxon>
        <taxon>Fusarium solani species complex</taxon>
    </lineage>
</organism>
<dbReference type="Gene3D" id="1.20.1070.10">
    <property type="entry name" value="Rhodopsin 7-helix transmembrane proteins"/>
    <property type="match status" value="1"/>
</dbReference>
<dbReference type="SUPFAM" id="SSF81321">
    <property type="entry name" value="Family A G protein-coupled receptor-like"/>
    <property type="match status" value="1"/>
</dbReference>
<dbReference type="STRING" id="2010991.A0A3M2SJ79"/>
<feature type="region of interest" description="Disordered" evidence="5">
    <location>
        <begin position="660"/>
        <end position="718"/>
    </location>
</feature>
<feature type="compositionally biased region" description="Polar residues" evidence="5">
    <location>
        <begin position="620"/>
        <end position="630"/>
    </location>
</feature>
<keyword evidence="2 6" id="KW-0812">Transmembrane</keyword>
<reference evidence="9 10" key="1">
    <citation type="submission" date="2017-06" db="EMBL/GenBank/DDBJ databases">
        <title>Comparative genomic analysis of Ambrosia Fusariam Clade fungi.</title>
        <authorList>
            <person name="Stajich J.E."/>
            <person name="Carrillo J."/>
            <person name="Kijimoto T."/>
            <person name="Eskalen A."/>
            <person name="O'Donnell K."/>
            <person name="Kasson M."/>
        </authorList>
    </citation>
    <scope>NUCLEOTIDE SEQUENCE [LARGE SCALE GENOMIC DNA]</scope>
    <source>
        <strain evidence="9">UCR3666</strain>
    </source>
</reference>
<evidence type="ECO:0000259" key="8">
    <source>
        <dbReference type="Pfam" id="PF11970"/>
    </source>
</evidence>
<feature type="compositionally biased region" description="Polar residues" evidence="5">
    <location>
        <begin position="697"/>
        <end position="716"/>
    </location>
</feature>
<sequence length="798" mass="88697">MRFYLLTFLFFFLTSAQAQWSRCDKYWKLKPGDVGRKWTVKTDCHPLAGYPKQFGDTNIIVTYTRKWSQLSTKTKNAVKPVLEKSLAETFKTYNKFAKLPTVIVIILTTDVDGLTTAATSNPYEKKSPFQLQMYQRWTTEATTNVPRALFAVAHELYHCVQDMKMGNARDPEYIRDGTANYFANVVFPNSNTEWPGKKFSGAEYDPAVPLYAHDGQSAYAASVFFQSMGNHWNLHSMNDWVLNTPIGFSGTAERQRLSELGNFVETFFTFAQEFALQSIEDTSGVMIPTIPEIPPKPVSIKMSTGAASTTGTATLTTTPFTISVFKITVKTGQTVNIYSSANSYQRVAYRKPGVKDWVDMPTDATSGKPHDLPCNKGDTPATFIVLFISSKNVKTDQVKITVKYSRPKQCGGRTGFVHYPLFNPKTSGGYCPEGTHMSKTAIWCCPDGLELDEEVANQVSICCPPDFINSLNNTVSGILVLKNGYPNPGTSPSTGCLANAWVGQFSVQAIDFNILIISISVFLAVQRQQFLSDSSRTMTGIVCILPWIPGTITSFIGLGLSIYGPVSGNWCWIQSQHLGLRYGLTHAWRIAIFLATVSIYTFIYIKLRRLFSSLKVDLSSSAAGQNTGGNRSRAEPDTAEPSDSRRIWITTTVESSYELQSRPVIKENQDNDGSNSGKAQWSTSSIHQPPPTEVPYTDTTPQSSNNVEPSTNSPASPNLKRMLLLNGYPIAYIILWIPGMANRLAESVGTSPQWLTSLQACTQFVGMVNALTYGFTEQMQRAIQMWMKRRSFRTLDIE</sequence>
<dbReference type="Proteomes" id="UP000277212">
    <property type="component" value="Unassembled WGS sequence"/>
</dbReference>
<accession>A0A3M2SJ79</accession>
<dbReference type="OrthoDB" id="5023749at2759"/>
<feature type="transmembrane region" description="Helical" evidence="6">
    <location>
        <begin position="537"/>
        <end position="566"/>
    </location>
</feature>
<keyword evidence="10" id="KW-1185">Reference proteome</keyword>
<dbReference type="InterPro" id="IPR022596">
    <property type="entry name" value="GPR1/2/3_C"/>
</dbReference>
<dbReference type="EMBL" id="NKUJ01000030">
    <property type="protein sequence ID" value="RMJ17617.1"/>
    <property type="molecule type" value="Genomic_DNA"/>
</dbReference>
<feature type="transmembrane region" description="Helical" evidence="6">
    <location>
        <begin position="753"/>
        <end position="775"/>
    </location>
</feature>
<keyword evidence="7" id="KW-0732">Signal</keyword>
<keyword evidence="4 6" id="KW-0472">Membrane</keyword>
<evidence type="ECO:0000256" key="6">
    <source>
        <dbReference type="SAM" id="Phobius"/>
    </source>
</evidence>
<gene>
    <name evidence="9" type="ORF">CDV36_002775</name>
</gene>
<evidence type="ECO:0000313" key="10">
    <source>
        <dbReference type="Proteomes" id="UP000277212"/>
    </source>
</evidence>
<feature type="compositionally biased region" description="Polar residues" evidence="5">
    <location>
        <begin position="671"/>
        <end position="687"/>
    </location>
</feature>
<dbReference type="PANTHER" id="PTHR23112:SF0">
    <property type="entry name" value="TRANSMEMBRANE PROTEIN 116"/>
    <property type="match status" value="1"/>
</dbReference>
<evidence type="ECO:0000256" key="4">
    <source>
        <dbReference type="ARBA" id="ARBA00023136"/>
    </source>
</evidence>
<dbReference type="PANTHER" id="PTHR23112">
    <property type="entry name" value="G PROTEIN-COUPLED RECEPTOR 157-RELATED"/>
    <property type="match status" value="1"/>
</dbReference>
<feature type="transmembrane region" description="Helical" evidence="6">
    <location>
        <begin position="501"/>
        <end position="525"/>
    </location>
</feature>
<comment type="subcellular location">
    <subcellularLocation>
        <location evidence="1">Membrane</location>
        <topology evidence="1">Multi-pass membrane protein</topology>
    </subcellularLocation>
</comment>
<keyword evidence="3 6" id="KW-1133">Transmembrane helix</keyword>
<feature type="transmembrane region" description="Helical" evidence="6">
    <location>
        <begin position="586"/>
        <end position="605"/>
    </location>
</feature>
<evidence type="ECO:0000313" key="9">
    <source>
        <dbReference type="EMBL" id="RMJ17617.1"/>
    </source>
</evidence>
<feature type="transmembrane region" description="Helical" evidence="6">
    <location>
        <begin position="723"/>
        <end position="741"/>
    </location>
</feature>
<evidence type="ECO:0000256" key="2">
    <source>
        <dbReference type="ARBA" id="ARBA00022692"/>
    </source>
</evidence>
<protein>
    <recommendedName>
        <fullName evidence="8">G protein-coupled receptor GPR1/2/3 C-terminal domain-containing protein</fullName>
    </recommendedName>
</protein>
<evidence type="ECO:0000256" key="7">
    <source>
        <dbReference type="SAM" id="SignalP"/>
    </source>
</evidence>
<name>A0A3M2SJ79_9HYPO</name>
<dbReference type="GO" id="GO:0007189">
    <property type="term" value="P:adenylate cyclase-activating G protein-coupled receptor signaling pathway"/>
    <property type="evidence" value="ECO:0007669"/>
    <property type="project" value="TreeGrafter"/>
</dbReference>
<feature type="chain" id="PRO_5018204169" description="G protein-coupled receptor GPR1/2/3 C-terminal domain-containing protein" evidence="7">
    <location>
        <begin position="19"/>
        <end position="798"/>
    </location>
</feature>
<proteinExistence type="predicted"/>
<dbReference type="AlphaFoldDB" id="A0A3M2SJ79"/>
<comment type="caution">
    <text evidence="9">The sequence shown here is derived from an EMBL/GenBank/DDBJ whole genome shotgun (WGS) entry which is preliminary data.</text>
</comment>
<feature type="region of interest" description="Disordered" evidence="5">
    <location>
        <begin position="620"/>
        <end position="645"/>
    </location>
</feature>
<feature type="domain" description="G protein-coupled receptor GPR1/2/3 C-terminal" evidence="8">
    <location>
        <begin position="726"/>
        <end position="778"/>
    </location>
</feature>
<feature type="compositionally biased region" description="Basic and acidic residues" evidence="5">
    <location>
        <begin position="632"/>
        <end position="645"/>
    </location>
</feature>
<evidence type="ECO:0000256" key="5">
    <source>
        <dbReference type="SAM" id="MobiDB-lite"/>
    </source>
</evidence>
<feature type="signal peptide" evidence="7">
    <location>
        <begin position="1"/>
        <end position="18"/>
    </location>
</feature>